<feature type="domain" description="HIG1" evidence="6">
    <location>
        <begin position="17"/>
        <end position="54"/>
    </location>
</feature>
<evidence type="ECO:0000259" key="6">
    <source>
        <dbReference type="Pfam" id="PF04588"/>
    </source>
</evidence>
<feature type="compositionally biased region" description="Basic and acidic residues" evidence="5">
    <location>
        <begin position="89"/>
        <end position="101"/>
    </location>
</feature>
<dbReference type="Pfam" id="PF04588">
    <property type="entry name" value="HIG_1_N"/>
    <property type="match status" value="1"/>
</dbReference>
<dbReference type="InterPro" id="IPR040153">
    <property type="entry name" value="Rcf2"/>
</dbReference>
<proteinExistence type="predicted"/>
<dbReference type="GO" id="GO:0005739">
    <property type="term" value="C:mitochondrion"/>
    <property type="evidence" value="ECO:0007669"/>
    <property type="project" value="UniProtKB-SubCell"/>
</dbReference>
<name>A0AAV7GLB7_DENCH</name>
<dbReference type="InterPro" id="IPR007667">
    <property type="entry name" value="Hypoxia_induced_domain"/>
</dbReference>
<dbReference type="PANTHER" id="PTHR28018">
    <property type="entry name" value="RESPIRATORY SUPERCOMPLEX FACTOR 2, MITOCHONDRIAL"/>
    <property type="match status" value="1"/>
</dbReference>
<comment type="caution">
    <text evidence="7">The sequence shown here is derived from an EMBL/GenBank/DDBJ whole genome shotgun (WGS) entry which is preliminary data.</text>
</comment>
<dbReference type="GO" id="GO:0033617">
    <property type="term" value="P:mitochondrial respiratory chain complex IV assembly"/>
    <property type="evidence" value="ECO:0007669"/>
    <property type="project" value="TreeGrafter"/>
</dbReference>
<keyword evidence="4" id="KW-0472">Membrane</keyword>
<accession>A0AAV7GLB7</accession>
<keyword evidence="2" id="KW-0812">Transmembrane</keyword>
<reference evidence="7 8" key="1">
    <citation type="journal article" date="2021" name="Hortic Res">
        <title>Chromosome-scale assembly of the Dendrobium chrysotoxum genome enhances the understanding of orchid evolution.</title>
        <authorList>
            <person name="Zhang Y."/>
            <person name="Zhang G.Q."/>
            <person name="Zhang D."/>
            <person name="Liu X.D."/>
            <person name="Xu X.Y."/>
            <person name="Sun W.H."/>
            <person name="Yu X."/>
            <person name="Zhu X."/>
            <person name="Wang Z.W."/>
            <person name="Zhao X."/>
            <person name="Zhong W.Y."/>
            <person name="Chen H."/>
            <person name="Yin W.L."/>
            <person name="Huang T."/>
            <person name="Niu S.C."/>
            <person name="Liu Z.J."/>
        </authorList>
    </citation>
    <scope>NUCLEOTIDE SEQUENCE [LARGE SCALE GENOMIC DNA]</scope>
    <source>
        <strain evidence="7">Lindl</strain>
    </source>
</reference>
<evidence type="ECO:0000256" key="4">
    <source>
        <dbReference type="ARBA" id="ARBA00023136"/>
    </source>
</evidence>
<keyword evidence="8" id="KW-1185">Reference proteome</keyword>
<gene>
    <name evidence="7" type="ORF">IEQ34_010220</name>
</gene>
<dbReference type="Proteomes" id="UP000775213">
    <property type="component" value="Unassembled WGS sequence"/>
</dbReference>
<evidence type="ECO:0000313" key="8">
    <source>
        <dbReference type="Proteomes" id="UP000775213"/>
    </source>
</evidence>
<sequence length="125" mass="14288">MADGASMMESLRKWVVENKLRTVGCIWLSGIGSSIAYNWSRPNMKTSVKIIHAREDPKPRRKEGEEEEEKCRREQLLLDHRRNFAGIPPDHHRSTTRRPRDAGALPDAGATSEFCPTPEFYPTPE</sequence>
<evidence type="ECO:0000256" key="3">
    <source>
        <dbReference type="ARBA" id="ARBA00022989"/>
    </source>
</evidence>
<evidence type="ECO:0000256" key="1">
    <source>
        <dbReference type="ARBA" id="ARBA00004173"/>
    </source>
</evidence>
<dbReference type="AlphaFoldDB" id="A0AAV7GLB7"/>
<protein>
    <recommendedName>
        <fullName evidence="6">HIG1 domain-containing protein</fullName>
    </recommendedName>
</protein>
<dbReference type="EMBL" id="JAGFBR010000009">
    <property type="protein sequence ID" value="KAH0462645.1"/>
    <property type="molecule type" value="Genomic_DNA"/>
</dbReference>
<comment type="subcellular location">
    <subcellularLocation>
        <location evidence="1">Mitochondrion</location>
    </subcellularLocation>
</comment>
<feature type="region of interest" description="Disordered" evidence="5">
    <location>
        <begin position="82"/>
        <end position="125"/>
    </location>
</feature>
<evidence type="ECO:0000313" key="7">
    <source>
        <dbReference type="EMBL" id="KAH0462645.1"/>
    </source>
</evidence>
<organism evidence="7 8">
    <name type="scientific">Dendrobium chrysotoxum</name>
    <name type="common">Orchid</name>
    <dbReference type="NCBI Taxonomy" id="161865"/>
    <lineage>
        <taxon>Eukaryota</taxon>
        <taxon>Viridiplantae</taxon>
        <taxon>Streptophyta</taxon>
        <taxon>Embryophyta</taxon>
        <taxon>Tracheophyta</taxon>
        <taxon>Spermatophyta</taxon>
        <taxon>Magnoliopsida</taxon>
        <taxon>Liliopsida</taxon>
        <taxon>Asparagales</taxon>
        <taxon>Orchidaceae</taxon>
        <taxon>Epidendroideae</taxon>
        <taxon>Malaxideae</taxon>
        <taxon>Dendrobiinae</taxon>
        <taxon>Dendrobium</taxon>
    </lineage>
</organism>
<keyword evidence="3" id="KW-1133">Transmembrane helix</keyword>
<evidence type="ECO:0000256" key="2">
    <source>
        <dbReference type="ARBA" id="ARBA00022692"/>
    </source>
</evidence>
<evidence type="ECO:0000256" key="5">
    <source>
        <dbReference type="SAM" id="MobiDB-lite"/>
    </source>
</evidence>
<dbReference type="PANTHER" id="PTHR28018:SF2">
    <property type="entry name" value="F18C1.18 PROTEIN-RELATED"/>
    <property type="match status" value="1"/>
</dbReference>